<feature type="compositionally biased region" description="Polar residues" evidence="1">
    <location>
        <begin position="110"/>
        <end position="119"/>
    </location>
</feature>
<feature type="region of interest" description="Disordered" evidence="1">
    <location>
        <begin position="108"/>
        <end position="137"/>
    </location>
</feature>
<comment type="caution">
    <text evidence="2">The sequence shown here is derived from an EMBL/GenBank/DDBJ whole genome shotgun (WGS) entry which is preliminary data.</text>
</comment>
<gene>
    <name evidence="2" type="ORF">Pcinc_003867</name>
</gene>
<feature type="region of interest" description="Disordered" evidence="1">
    <location>
        <begin position="1"/>
        <end position="43"/>
    </location>
</feature>
<evidence type="ECO:0000313" key="3">
    <source>
        <dbReference type="Proteomes" id="UP001286313"/>
    </source>
</evidence>
<evidence type="ECO:0000313" key="2">
    <source>
        <dbReference type="EMBL" id="KAK3892246.1"/>
    </source>
</evidence>
<organism evidence="2 3">
    <name type="scientific">Petrolisthes cinctipes</name>
    <name type="common">Flat porcelain crab</name>
    <dbReference type="NCBI Taxonomy" id="88211"/>
    <lineage>
        <taxon>Eukaryota</taxon>
        <taxon>Metazoa</taxon>
        <taxon>Ecdysozoa</taxon>
        <taxon>Arthropoda</taxon>
        <taxon>Crustacea</taxon>
        <taxon>Multicrustacea</taxon>
        <taxon>Malacostraca</taxon>
        <taxon>Eumalacostraca</taxon>
        <taxon>Eucarida</taxon>
        <taxon>Decapoda</taxon>
        <taxon>Pleocyemata</taxon>
        <taxon>Anomura</taxon>
        <taxon>Galatheoidea</taxon>
        <taxon>Porcellanidae</taxon>
        <taxon>Petrolisthes</taxon>
    </lineage>
</organism>
<name>A0AAE1GI55_PETCI</name>
<dbReference type="EMBL" id="JAWQEG010000271">
    <property type="protein sequence ID" value="KAK3892246.1"/>
    <property type="molecule type" value="Genomic_DNA"/>
</dbReference>
<reference evidence="2" key="1">
    <citation type="submission" date="2023-10" db="EMBL/GenBank/DDBJ databases">
        <title>Genome assemblies of two species of porcelain crab, Petrolisthes cinctipes and Petrolisthes manimaculis (Anomura: Porcellanidae).</title>
        <authorList>
            <person name="Angst P."/>
        </authorList>
    </citation>
    <scope>NUCLEOTIDE SEQUENCE</scope>
    <source>
        <strain evidence="2">PB745_01</strain>
        <tissue evidence="2">Gill</tissue>
    </source>
</reference>
<evidence type="ECO:0000256" key="1">
    <source>
        <dbReference type="SAM" id="MobiDB-lite"/>
    </source>
</evidence>
<protein>
    <submittedName>
        <fullName evidence="2">Uncharacterized protein</fullName>
    </submittedName>
</protein>
<feature type="compositionally biased region" description="Low complexity" evidence="1">
    <location>
        <begin position="12"/>
        <end position="22"/>
    </location>
</feature>
<keyword evidence="3" id="KW-1185">Reference proteome</keyword>
<feature type="compositionally biased region" description="Basic and acidic residues" evidence="1">
    <location>
        <begin position="1"/>
        <end position="11"/>
    </location>
</feature>
<dbReference type="Proteomes" id="UP001286313">
    <property type="component" value="Unassembled WGS sequence"/>
</dbReference>
<feature type="compositionally biased region" description="Low complexity" evidence="1">
    <location>
        <begin position="120"/>
        <end position="137"/>
    </location>
</feature>
<accession>A0AAE1GI55</accession>
<dbReference type="AlphaFoldDB" id="A0AAE1GI55"/>
<sequence length="137" mass="15402">MKCPKRKEALKNKQNAQQQSSKGNYAQVAGKQPENQTTTTSVDNVTSTVPVTLFCLYNAHLMNAINPGSFQQQLDYLTSANNLPRMVCLQNPPLTEIISKVFNDTIPRSYHNTTPATSRQQPTTTEEQTQMQQPEHH</sequence>
<proteinExistence type="predicted"/>